<protein>
    <recommendedName>
        <fullName evidence="1">Domain of unknown function at the cortex 1 domain-containing protein</fullName>
    </recommendedName>
</protein>
<organism evidence="3">
    <name type="scientific">Volvox carteri f. nagariensis</name>
    <dbReference type="NCBI Taxonomy" id="3068"/>
    <lineage>
        <taxon>Eukaryota</taxon>
        <taxon>Viridiplantae</taxon>
        <taxon>Chlorophyta</taxon>
        <taxon>core chlorophytes</taxon>
        <taxon>Chlorophyceae</taxon>
        <taxon>CS clade</taxon>
        <taxon>Chlamydomonadales</taxon>
        <taxon>Volvocaceae</taxon>
        <taxon>Volvox</taxon>
    </lineage>
</organism>
<dbReference type="PANTHER" id="PTHR34826:SF2">
    <property type="entry name" value="UPF0590 PROTEIN C409.17C"/>
    <property type="match status" value="1"/>
</dbReference>
<dbReference type="Pfam" id="PF08588">
    <property type="entry name" value="Duc1"/>
    <property type="match status" value="1"/>
</dbReference>
<evidence type="ECO:0000313" key="3">
    <source>
        <dbReference type="Proteomes" id="UP000001058"/>
    </source>
</evidence>
<feature type="domain" description="Domain of unknown function at the cortex 1" evidence="1">
    <location>
        <begin position="51"/>
        <end position="229"/>
    </location>
</feature>
<reference evidence="2 3" key="1">
    <citation type="journal article" date="2010" name="Science">
        <title>Genomic analysis of organismal complexity in the multicellular green alga Volvox carteri.</title>
        <authorList>
            <person name="Prochnik S.E."/>
            <person name="Umen J."/>
            <person name="Nedelcu A.M."/>
            <person name="Hallmann A."/>
            <person name="Miller S.M."/>
            <person name="Nishii I."/>
            <person name="Ferris P."/>
            <person name="Kuo A."/>
            <person name="Mitros T."/>
            <person name="Fritz-Laylin L.K."/>
            <person name="Hellsten U."/>
            <person name="Chapman J."/>
            <person name="Simakov O."/>
            <person name="Rensing S.A."/>
            <person name="Terry A."/>
            <person name="Pangilinan J."/>
            <person name="Kapitonov V."/>
            <person name="Jurka J."/>
            <person name="Salamov A."/>
            <person name="Shapiro H."/>
            <person name="Schmutz J."/>
            <person name="Grimwood J."/>
            <person name="Lindquist E."/>
            <person name="Lucas S."/>
            <person name="Grigoriev I.V."/>
            <person name="Schmitt R."/>
            <person name="Kirk D."/>
            <person name="Rokhsar D.S."/>
        </authorList>
    </citation>
    <scope>NUCLEOTIDE SEQUENCE [LARGE SCALE GENOMIC DNA]</scope>
    <source>
        <strain evidence="3">f. Nagariensis / Eve</strain>
    </source>
</reference>
<dbReference type="PANTHER" id="PTHR34826">
    <property type="entry name" value="UPF0590 PROTEIN C409.17C"/>
    <property type="match status" value="1"/>
</dbReference>
<name>D8TW79_VOLCA</name>
<dbReference type="STRING" id="3068.D8TW79"/>
<evidence type="ECO:0000313" key="2">
    <source>
        <dbReference type="EMBL" id="EFJ48428.1"/>
    </source>
</evidence>
<dbReference type="GeneID" id="9617699"/>
<evidence type="ECO:0000259" key="1">
    <source>
        <dbReference type="Pfam" id="PF08588"/>
    </source>
</evidence>
<dbReference type="InParanoid" id="D8TW79"/>
<proteinExistence type="predicted"/>
<dbReference type="Proteomes" id="UP000001058">
    <property type="component" value="Unassembled WGS sequence"/>
</dbReference>
<dbReference type="InterPro" id="IPR013897">
    <property type="entry name" value="Duc1"/>
</dbReference>
<dbReference type="RefSeq" id="XP_002950682.1">
    <property type="nucleotide sequence ID" value="XM_002950636.1"/>
</dbReference>
<gene>
    <name evidence="2" type="ORF">VOLCADRAFT_91115</name>
</gene>
<dbReference type="OrthoDB" id="42898at2759"/>
<keyword evidence="3" id="KW-1185">Reference proteome</keyword>
<dbReference type="AlphaFoldDB" id="D8TW79"/>
<accession>D8TW79</accession>
<dbReference type="EMBL" id="GL378340">
    <property type="protein sequence ID" value="EFJ48428.1"/>
    <property type="molecule type" value="Genomic_DNA"/>
</dbReference>
<sequence>MATCTAADTTAAAAATTGICIVMSAAGSYKGTGDADGNEDGAYGSSQGAVARGRFKRPVSADRLLIGCHYRRPLRLGGSIALAAVLSWVSRLLARGGGAGGVELVLTGNDPRVRAPLAAAAHVMHVSRLGEQPPPLAACEDTRLMGLPLMNPVGGQPWSAVQRRQYFRRTAHRAAHVFDTEHVWTFHTWDQALGYGDCRLHTGLGTSVDLVPYLGDLPLQLLVEESLNGQHQQAIQAVALPPPPSPPPPPPL</sequence>
<dbReference type="KEGG" id="vcn:VOLCADRAFT_91115"/>